<dbReference type="EMBL" id="BMAT01012127">
    <property type="protein sequence ID" value="GFR86503.1"/>
    <property type="molecule type" value="Genomic_DNA"/>
</dbReference>
<evidence type="ECO:0000313" key="2">
    <source>
        <dbReference type="EMBL" id="GFR86503.1"/>
    </source>
</evidence>
<protein>
    <submittedName>
        <fullName evidence="2">Uncharacterized protein</fullName>
    </submittedName>
</protein>
<dbReference type="AlphaFoldDB" id="A0AAV4GLS2"/>
<organism evidence="2 3">
    <name type="scientific">Elysia marginata</name>
    <dbReference type="NCBI Taxonomy" id="1093978"/>
    <lineage>
        <taxon>Eukaryota</taxon>
        <taxon>Metazoa</taxon>
        <taxon>Spiralia</taxon>
        <taxon>Lophotrochozoa</taxon>
        <taxon>Mollusca</taxon>
        <taxon>Gastropoda</taxon>
        <taxon>Heterobranchia</taxon>
        <taxon>Euthyneura</taxon>
        <taxon>Panpulmonata</taxon>
        <taxon>Sacoglossa</taxon>
        <taxon>Placobranchoidea</taxon>
        <taxon>Plakobranchidae</taxon>
        <taxon>Elysia</taxon>
    </lineage>
</organism>
<accession>A0AAV4GLS2</accession>
<keyword evidence="3" id="KW-1185">Reference proteome</keyword>
<dbReference type="Proteomes" id="UP000762676">
    <property type="component" value="Unassembled WGS sequence"/>
</dbReference>
<reference evidence="2 3" key="1">
    <citation type="journal article" date="2021" name="Elife">
        <title>Chloroplast acquisition without the gene transfer in kleptoplastic sea slugs, Plakobranchus ocellatus.</title>
        <authorList>
            <person name="Maeda T."/>
            <person name="Takahashi S."/>
            <person name="Yoshida T."/>
            <person name="Shimamura S."/>
            <person name="Takaki Y."/>
            <person name="Nagai Y."/>
            <person name="Toyoda A."/>
            <person name="Suzuki Y."/>
            <person name="Arimoto A."/>
            <person name="Ishii H."/>
            <person name="Satoh N."/>
            <person name="Nishiyama T."/>
            <person name="Hasebe M."/>
            <person name="Maruyama T."/>
            <person name="Minagawa J."/>
            <person name="Obokata J."/>
            <person name="Shigenobu S."/>
        </authorList>
    </citation>
    <scope>NUCLEOTIDE SEQUENCE [LARGE SCALE GENOMIC DNA]</scope>
</reference>
<name>A0AAV4GLS2_9GAST</name>
<comment type="caution">
    <text evidence="2">The sequence shown here is derived from an EMBL/GenBank/DDBJ whole genome shotgun (WGS) entry which is preliminary data.</text>
</comment>
<evidence type="ECO:0000256" key="1">
    <source>
        <dbReference type="SAM" id="MobiDB-lite"/>
    </source>
</evidence>
<feature type="region of interest" description="Disordered" evidence="1">
    <location>
        <begin position="14"/>
        <end position="37"/>
    </location>
</feature>
<evidence type="ECO:0000313" key="3">
    <source>
        <dbReference type="Proteomes" id="UP000762676"/>
    </source>
</evidence>
<gene>
    <name evidence="2" type="ORF">ElyMa_006054200</name>
</gene>
<proteinExistence type="predicted"/>
<sequence length="473" mass="51902">MVYSSLLPPPSLGLQSPSLPHLDHNYSKSSSVPEVSKGLKCDENTYESDMLCDLDLDDLDFSLSVFDMDTESIANTNFQDFVDTTLSLCNSADAFAASLGRQDTVALTSHFSINSSVTSSSTRSTTLNSTESRLGNSLVPESTLALCSPSHTSIPTKCSSCFESEAIDNAGCLYSSCQRDQTTLSSSTSYGKKLKPGDYLPPLYIDTHSYGVGDVTDSLLLLKNVPPSDGQLTCSQSEGYPNTMENKRQQQFSNVADATQLAMSTVAATETRMFTESSCLLTPLSLSEFAFSDSEKPLEQREQRIGQSAEFDDSSVEDLDLESISDFQKYLTEANLDLRTLPSPQSLSSTDSQHNCISRTKTQHMVPDERWAEEKNTDTSSVSSKLRLSILDNVPSKDELTSWLDGCEFNMASTPPISPCLSPDWREDKDSQMDIGQPSKHETNILDLFSDDNAHAFLNDDSAICHMRVSQFI</sequence>